<dbReference type="EMBL" id="DTBJ01000056">
    <property type="protein sequence ID" value="HGM59214.1"/>
    <property type="molecule type" value="Genomic_DNA"/>
</dbReference>
<dbReference type="AlphaFoldDB" id="A0A7C4D828"/>
<accession>A0A7C4D828</accession>
<proteinExistence type="predicted"/>
<protein>
    <submittedName>
        <fullName evidence="1">Uncharacterized protein</fullName>
    </submittedName>
</protein>
<reference evidence="1" key="1">
    <citation type="journal article" date="2020" name="mSystems">
        <title>Genome- and Community-Level Interaction Insights into Carbon Utilization and Element Cycling Functions of Hydrothermarchaeota in Hydrothermal Sediment.</title>
        <authorList>
            <person name="Zhou Z."/>
            <person name="Liu Y."/>
            <person name="Xu W."/>
            <person name="Pan J."/>
            <person name="Luo Z.H."/>
            <person name="Li M."/>
        </authorList>
    </citation>
    <scope>NUCLEOTIDE SEQUENCE [LARGE SCALE GENOMIC DNA]</scope>
    <source>
        <strain evidence="1">SpSt-642</strain>
    </source>
</reference>
<name>A0A7C4D828_STAMA</name>
<sequence>MKRLDESSSGSLIKEMFKCLGLIPYSFSIIESRCLEKFLSIYSKTLNEVVVYGIVWFEVDYEGIKYGLASSFKISKFRSELMNTLNNGFHYLDLMNKATLIKNSDLGKYIRDLNEPRFRKFTEHVVRSETACYKVSGETTSYICFIPTNLGTYSFTNLSLNIRCLEDYRIEFNSLSFFSNLVYKSGETLLNALRKIVRSRASENLINKFLNYFHESLLNELHKGYLRIKDSDTSIVDAIIAQFRR</sequence>
<organism evidence="1">
    <name type="scientific">Staphylothermus marinus</name>
    <dbReference type="NCBI Taxonomy" id="2280"/>
    <lineage>
        <taxon>Archaea</taxon>
        <taxon>Thermoproteota</taxon>
        <taxon>Thermoprotei</taxon>
        <taxon>Desulfurococcales</taxon>
        <taxon>Desulfurococcaceae</taxon>
        <taxon>Staphylothermus</taxon>
    </lineage>
</organism>
<comment type="caution">
    <text evidence="1">The sequence shown here is derived from an EMBL/GenBank/DDBJ whole genome shotgun (WGS) entry which is preliminary data.</text>
</comment>
<gene>
    <name evidence="1" type="ORF">ENU14_06505</name>
</gene>
<evidence type="ECO:0000313" key="1">
    <source>
        <dbReference type="EMBL" id="HGM59214.1"/>
    </source>
</evidence>